<reference evidence="2" key="1">
    <citation type="submission" date="2006-03" db="EMBL/GenBank/DDBJ databases">
        <title>Complete sequence of Rhodopseudomonas palustris BisB18.</title>
        <authorList>
            <consortium name="US DOE Joint Genome Institute"/>
            <person name="Copeland A."/>
            <person name="Lucas S."/>
            <person name="Lapidus A."/>
            <person name="Barry K."/>
            <person name="Detter J.C."/>
            <person name="Glavina del Rio T."/>
            <person name="Hammon N."/>
            <person name="Israni S."/>
            <person name="Dalin E."/>
            <person name="Tice H."/>
            <person name="Pitluck S."/>
            <person name="Chain P."/>
            <person name="Malfatti S."/>
            <person name="Shin M."/>
            <person name="Vergez L."/>
            <person name="Schmutz J."/>
            <person name="Larimer F."/>
            <person name="Land M."/>
            <person name="Hauser L."/>
            <person name="Pelletier D.A."/>
            <person name="Kyrpides N."/>
            <person name="Anderson I."/>
            <person name="Oda Y."/>
            <person name="Harwood C.S."/>
            <person name="Richardson P."/>
        </authorList>
    </citation>
    <scope>NUCLEOTIDE SEQUENCE [LARGE SCALE GENOMIC DNA]</scope>
    <source>
        <strain evidence="2">BisB18</strain>
    </source>
</reference>
<dbReference type="RefSeq" id="WP_011473715.1">
    <property type="nucleotide sequence ID" value="NC_007925.1"/>
</dbReference>
<keyword evidence="1" id="KW-0472">Membrane</keyword>
<keyword evidence="1" id="KW-0812">Transmembrane</keyword>
<name>Q211V9_RHOPB</name>
<dbReference type="EMBL" id="CP000301">
    <property type="protein sequence ID" value="ABD88827.1"/>
    <property type="molecule type" value="Genomic_DNA"/>
</dbReference>
<dbReference type="eggNOG" id="ENOG50334N6">
    <property type="taxonomic scope" value="Bacteria"/>
</dbReference>
<keyword evidence="1" id="KW-1133">Transmembrane helix</keyword>
<protein>
    <submittedName>
        <fullName evidence="2">Uncharacterized protein</fullName>
    </submittedName>
</protein>
<dbReference type="KEGG" id="rpc:RPC_3285"/>
<sequence>MKTTISTLALRSDRSPAKLLLATAALALALLAIPHTGNAQGIIGGAERGSREGNRAAGPVGGVVGGAIGAGVGGVVGGVNGVLGVPDRGYRRGHRGPRCRGYYTRSGHYRCYR</sequence>
<evidence type="ECO:0000256" key="1">
    <source>
        <dbReference type="SAM" id="Phobius"/>
    </source>
</evidence>
<organism evidence="2">
    <name type="scientific">Rhodopseudomonas palustris (strain BisB18)</name>
    <dbReference type="NCBI Taxonomy" id="316056"/>
    <lineage>
        <taxon>Bacteria</taxon>
        <taxon>Pseudomonadati</taxon>
        <taxon>Pseudomonadota</taxon>
        <taxon>Alphaproteobacteria</taxon>
        <taxon>Hyphomicrobiales</taxon>
        <taxon>Nitrobacteraceae</taxon>
        <taxon>Rhodopseudomonas</taxon>
    </lineage>
</organism>
<gene>
    <name evidence="2" type="ordered locus">RPC_3285</name>
</gene>
<evidence type="ECO:0000313" key="2">
    <source>
        <dbReference type="EMBL" id="ABD88827.1"/>
    </source>
</evidence>
<dbReference type="AlphaFoldDB" id="Q211V9"/>
<feature type="transmembrane region" description="Helical" evidence="1">
    <location>
        <begin position="63"/>
        <end position="85"/>
    </location>
</feature>
<dbReference type="HOGENOM" id="CLU_151314_0_0_5"/>
<proteinExistence type="predicted"/>
<accession>Q211V9</accession>